<name>A0AB38YDF1_9GAMM</name>
<evidence type="ECO:0000256" key="2">
    <source>
        <dbReference type="SAM" id="SignalP"/>
    </source>
</evidence>
<dbReference type="AlphaFoldDB" id="A0AB38YDF1"/>
<keyword evidence="2" id="KW-0732">Signal</keyword>
<gene>
    <name evidence="4" type="ORF">NFC81_10250</name>
</gene>
<feature type="signal peptide" evidence="2">
    <location>
        <begin position="1"/>
        <end position="28"/>
    </location>
</feature>
<dbReference type="InterPro" id="IPR006860">
    <property type="entry name" value="FecR"/>
</dbReference>
<evidence type="ECO:0000256" key="1">
    <source>
        <dbReference type="SAM" id="MobiDB-lite"/>
    </source>
</evidence>
<accession>A0AB38YDF1</accession>
<evidence type="ECO:0000259" key="3">
    <source>
        <dbReference type="Pfam" id="PF04773"/>
    </source>
</evidence>
<protein>
    <submittedName>
        <fullName evidence="4">FecR domain-containing protein</fullName>
    </submittedName>
</protein>
<dbReference type="Gene3D" id="2.60.120.1440">
    <property type="match status" value="1"/>
</dbReference>
<feature type="region of interest" description="Disordered" evidence="1">
    <location>
        <begin position="209"/>
        <end position="250"/>
    </location>
</feature>
<dbReference type="PROSITE" id="PS51257">
    <property type="entry name" value="PROKAR_LIPOPROTEIN"/>
    <property type="match status" value="1"/>
</dbReference>
<feature type="domain" description="FecR protein" evidence="3">
    <location>
        <begin position="64"/>
        <end position="167"/>
    </location>
</feature>
<organism evidence="4">
    <name type="scientific">Salinispirillum sp. LH 10-3-1</name>
    <dbReference type="NCBI Taxonomy" id="2952525"/>
    <lineage>
        <taxon>Bacteria</taxon>
        <taxon>Pseudomonadati</taxon>
        <taxon>Pseudomonadota</taxon>
        <taxon>Gammaproteobacteria</taxon>
        <taxon>Oceanospirillales</taxon>
        <taxon>Saccharospirillaceae</taxon>
        <taxon>Salinispirillum</taxon>
    </lineage>
</organism>
<proteinExistence type="predicted"/>
<feature type="chain" id="PRO_5044187467" evidence="2">
    <location>
        <begin position="29"/>
        <end position="568"/>
    </location>
</feature>
<reference evidence="4" key="1">
    <citation type="submission" date="2022-07" db="EMBL/GenBank/DDBJ databases">
        <title>Complete genome sequence of Salinispirillum sp. LH10-3-1 capable of multiple carbohydrate inversion isolated from a soda lake.</title>
        <authorList>
            <person name="Liu J."/>
            <person name="Zhai Y."/>
            <person name="Zhang H."/>
            <person name="Yang H."/>
            <person name="Qu J."/>
            <person name="Li J."/>
        </authorList>
    </citation>
    <scope>NUCLEOTIDE SEQUENCE</scope>
    <source>
        <strain evidence="4">LH 10-3-1</strain>
    </source>
</reference>
<dbReference type="EMBL" id="CP101717">
    <property type="protein sequence ID" value="WLD57106.1"/>
    <property type="molecule type" value="Genomic_DNA"/>
</dbReference>
<evidence type="ECO:0000313" key="4">
    <source>
        <dbReference type="EMBL" id="WLD57106.1"/>
    </source>
</evidence>
<dbReference type="RefSeq" id="WP_304994393.1">
    <property type="nucleotide sequence ID" value="NZ_CP101717.1"/>
</dbReference>
<dbReference type="Pfam" id="PF04773">
    <property type="entry name" value="FecR"/>
    <property type="match status" value="1"/>
</dbReference>
<sequence length="568" mass="60625">MKAPINKTLALGAWVLGACLLLAPLAVAQSIGTVVMVRGDVTAENAAGETRALSRRSEVLVGDLLSTGTDARLQIRMIDNALLDLRPETALRMEVYQGESPTTEDRVLMDLVNGTLSTLTGTFGRSTDDAYEVRAASATIGIRGTAYGLFNDSNNNSVFTTVTNGTVFMGSPSGNILLGPNQPFRNGRIVGNQPPQGLLLPPQELLNALLSGNDDGTEGDENGDSNGDSDTAGAPPVAGDINDPERDNESVTGETLLTTNLQQSQPPTQENQLSFVDRRLTSSEQTAVTNSTNLFFGSGALGANMTSAQGVMVFRPTIGAGNEILLNGFAAIYNDGTPSFANGYVPADSILRIDPDAQGVNVGWVWAKEMFEDGFGGTHYIDYEEFQSQVSVNGTESVPSPVVSWGYWDMTEHSESGTYLYDNYQSTDISQELGGDYLWYVIGTPEKNLNWSSETEFFTAANPGLEADFYMSINSSGIVNNATLLVYGDVYNWDMSISGDAAVIKGTLSMDMQGTYDSANAIGSIDGLFNQTNDDEKWFFATYDLHTIDGANQANGVIIASDGALGPQ</sequence>
<dbReference type="PANTHER" id="PTHR38731">
    <property type="entry name" value="LIPL45-RELATED LIPOPROTEIN-RELATED"/>
    <property type="match status" value="1"/>
</dbReference>